<dbReference type="RefSeq" id="WP_011702028.1">
    <property type="nucleotide sequence ID" value="NC_022568.1"/>
</dbReference>
<dbReference type="GeneID" id="61189100"/>
<dbReference type="Gene3D" id="3.40.50.300">
    <property type="entry name" value="P-loop containing nucleotide triphosphate hydrolases"/>
    <property type="match status" value="1"/>
</dbReference>
<accession>A0A3Q0NDU6</accession>
<evidence type="ECO:0000256" key="3">
    <source>
        <dbReference type="ARBA" id="ARBA00022806"/>
    </source>
</evidence>
<dbReference type="PROSITE" id="PS51206">
    <property type="entry name" value="SF3_HELICASE_1"/>
    <property type="match status" value="1"/>
</dbReference>
<evidence type="ECO:0000313" key="7">
    <source>
        <dbReference type="Proteomes" id="UP000016703"/>
    </source>
</evidence>
<dbReference type="Pfam" id="PF03288">
    <property type="entry name" value="Pox_D5"/>
    <property type="match status" value="1"/>
</dbReference>
<dbReference type="NCBIfam" id="TIGR01613">
    <property type="entry name" value="primase_Cterm"/>
    <property type="match status" value="1"/>
</dbReference>
<protein>
    <submittedName>
        <fullName evidence="6">DNA primase/helicase, phage-associated</fullName>
    </submittedName>
</protein>
<dbReference type="InterPro" id="IPR004968">
    <property type="entry name" value="DNA_primase/NTPase_C"/>
</dbReference>
<dbReference type="InterPro" id="IPR045455">
    <property type="entry name" value="NrS-1_pol-like_helicase"/>
</dbReference>
<sequence length="780" mass="89880">MYEQIPDELKKLKQWCAFQLVWDEERGKNKKIPMNANTGAYGNSVDERTWADFETALASLEKYQFDGLGFYFKAPYFGVDIDDIKDDIQDYLYGNTENIAGEFIQTLASYTEYSVSGTGIHIIAKGDFPEGGRRKGNIEMYPDGRFFVMTGQVIDNYRQVNEATSAIKILHEKYIGTIENTSLTKHQNSSNDLSESEILEKAYNSQNGPYFKTLYEGNWEAYYASQSDADLAFANMLAFWTAADYDKMDTIFRDSGLMRDKWDQKRGQNTYGQITLGKAISGCSEVYSPKQSGNSYNINLKSRKNWAQLLNERRKKELEKLKEEWLISGGKGKQPSVISPIGCAIILKEFFRFCLFNMNENTRLAMYLEEDGIWTQNETYIRRFIGFLEPTLNANKASDVIYHLWKGAEVKEKTVSKYLIPVKNGVFNLKTKKLEAFTPDYVFTSKIATPYVANPPKQNINGWDVHTWLDEIACGDEQITSLLWQVISASLNGNYSRKSSIWLLGDGNNGKGTFQQLLRNLIGNSNIATLKLPQFQERFSLSILEEKVCCIGDDVPAGVYIDDSSNFNSVVTGDEIMVEQKNKHPYSANFHMTVIQSTNGMPKMRNKTDGTYRRFIIVPFKANLKGGKDNWKIKDEYIQNKEVLQYILFHAINMDFERFVEPDVSKKIMEEYKLDNDPILDYYERIFKEYKSTRIPLYVVYEFYKYFCESNNLKPVGDRSFYKRFGEILSEEGWEKGKHKLSGKFDPADTPTGIHPYRYQQPKDSVTYVCFIKNNTLKVV</sequence>
<dbReference type="InterPro" id="IPR054468">
    <property type="entry name" value="NrSPol-like_HBD"/>
</dbReference>
<dbReference type="PANTHER" id="PTHR35372:SF2">
    <property type="entry name" value="SF3 HELICASE DOMAIN-CONTAINING PROTEIN"/>
    <property type="match status" value="1"/>
</dbReference>
<dbReference type="SMART" id="SM00885">
    <property type="entry name" value="D5_N"/>
    <property type="match status" value="1"/>
</dbReference>
<evidence type="ECO:0000256" key="2">
    <source>
        <dbReference type="ARBA" id="ARBA00022801"/>
    </source>
</evidence>
<evidence type="ECO:0000259" key="5">
    <source>
        <dbReference type="PROSITE" id="PS51206"/>
    </source>
</evidence>
<dbReference type="SUPFAM" id="SSF52540">
    <property type="entry name" value="P-loop containing nucleoside triphosphate hydrolases"/>
    <property type="match status" value="1"/>
</dbReference>
<evidence type="ECO:0000313" key="6">
    <source>
        <dbReference type="EMBL" id="CDG45124.1"/>
    </source>
</evidence>
<dbReference type="Proteomes" id="UP000016703">
    <property type="component" value="Chromosome"/>
</dbReference>
<keyword evidence="2" id="KW-0378">Hydrolase</keyword>
<name>A0A3Q0NDU6_LISMG</name>
<keyword evidence="3 6" id="KW-0347">Helicase</keyword>
<dbReference type="Pfam" id="PF08706">
    <property type="entry name" value="D5_N"/>
    <property type="match status" value="1"/>
</dbReference>
<keyword evidence="4" id="KW-0067">ATP-binding</keyword>
<dbReference type="GO" id="GO:0004386">
    <property type="term" value="F:helicase activity"/>
    <property type="evidence" value="ECO:0007669"/>
    <property type="project" value="UniProtKB-KW"/>
</dbReference>
<keyword evidence="1" id="KW-0547">Nucleotide-binding</keyword>
<reference evidence="6 7" key="1">
    <citation type="journal article" date="2014" name="MBio">
        <title>Comparison of widely used Listeria monocytogenes strains EGD, 10403S, and EGD-e highlights genomic variations underlying differences in pathogenicity.</title>
        <authorList>
            <person name="Becavin C."/>
            <person name="Bouchier C."/>
            <person name="Lechat P."/>
            <person name="Archambaud C."/>
            <person name="Creno S."/>
            <person name="Gouin E."/>
            <person name="Wu Z."/>
            <person name="Kuhbacher A."/>
            <person name="Brisse S."/>
            <person name="Pucciarelli M.G."/>
            <person name="Garcia-del Portillo F."/>
            <person name="Hain T."/>
            <person name="Portnoy D.A."/>
            <person name="Chakraborty T."/>
            <person name="Lecuit M."/>
            <person name="Pizarro-Cerda J."/>
            <person name="Moszer I."/>
            <person name="Bierne H."/>
            <person name="Cossart P."/>
        </authorList>
    </citation>
    <scope>NUCLEOTIDE SEQUENCE [LARGE SCALE GENOMIC DNA]</scope>
    <source>
        <strain evidence="7">EGD / Mackaness</strain>
    </source>
</reference>
<dbReference type="InterPro" id="IPR006500">
    <property type="entry name" value="Helicase_put_C_phage/plasmid"/>
</dbReference>
<dbReference type="InterPro" id="IPR014818">
    <property type="entry name" value="Phage/plasmid_primase_P4_C"/>
</dbReference>
<dbReference type="Pfam" id="PF22763">
    <property type="entry name" value="NrS1-1_pol-like_HBD"/>
    <property type="match status" value="1"/>
</dbReference>
<dbReference type="InterPro" id="IPR027417">
    <property type="entry name" value="P-loop_NTPase"/>
</dbReference>
<organism evidence="6 7">
    <name type="scientific">Listeria monocytogenes serotype 1/2a (strain EGD / Mackaness)</name>
    <dbReference type="NCBI Taxonomy" id="1334565"/>
    <lineage>
        <taxon>Bacteria</taxon>
        <taxon>Bacillati</taxon>
        <taxon>Bacillota</taxon>
        <taxon>Bacilli</taxon>
        <taxon>Bacillales</taxon>
        <taxon>Listeriaceae</taxon>
        <taxon>Listeria</taxon>
    </lineage>
</organism>
<dbReference type="InterPro" id="IPR014015">
    <property type="entry name" value="Helicase_SF3_DNA-vir"/>
</dbReference>
<gene>
    <name evidence="6" type="ORF">LMON_1266</name>
</gene>
<feature type="domain" description="SF3 helicase" evidence="5">
    <location>
        <begin position="478"/>
        <end position="633"/>
    </location>
</feature>
<dbReference type="PANTHER" id="PTHR35372">
    <property type="entry name" value="ATP BINDING PROTEIN-RELATED"/>
    <property type="match status" value="1"/>
</dbReference>
<dbReference type="InterPro" id="IPR051620">
    <property type="entry name" value="ORF904-like_C"/>
</dbReference>
<dbReference type="GO" id="GO:0016787">
    <property type="term" value="F:hydrolase activity"/>
    <property type="evidence" value="ECO:0007669"/>
    <property type="project" value="UniProtKB-KW"/>
</dbReference>
<dbReference type="AlphaFoldDB" id="A0A3Q0NDU6"/>
<proteinExistence type="predicted"/>
<dbReference type="Pfam" id="PF19263">
    <property type="entry name" value="DUF5906"/>
    <property type="match status" value="1"/>
</dbReference>
<evidence type="ECO:0000256" key="1">
    <source>
        <dbReference type="ARBA" id="ARBA00022741"/>
    </source>
</evidence>
<evidence type="ECO:0000256" key="4">
    <source>
        <dbReference type="ARBA" id="ARBA00022840"/>
    </source>
</evidence>
<dbReference type="KEGG" id="lmod:LMON_1266"/>
<dbReference type="GO" id="GO:0005524">
    <property type="term" value="F:ATP binding"/>
    <property type="evidence" value="ECO:0007669"/>
    <property type="project" value="UniProtKB-KW"/>
</dbReference>
<dbReference type="EMBL" id="HG421741">
    <property type="protein sequence ID" value="CDG45124.1"/>
    <property type="molecule type" value="Genomic_DNA"/>
</dbReference>